<accession>A0A2N0BBC1</accession>
<name>A0A2N0BBC1_9LEPT</name>
<evidence type="ECO:0000313" key="2">
    <source>
        <dbReference type="EMBL" id="PJZ93818.1"/>
    </source>
</evidence>
<dbReference type="RefSeq" id="WP_100764787.1">
    <property type="nucleotide sequence ID" value="NZ_NPEF02000012.1"/>
</dbReference>
<dbReference type="Proteomes" id="UP000232122">
    <property type="component" value="Unassembled WGS sequence"/>
</dbReference>
<comment type="caution">
    <text evidence="2">The sequence shown here is derived from an EMBL/GenBank/DDBJ whole genome shotgun (WGS) entry which is preliminary data.</text>
</comment>
<reference evidence="1" key="3">
    <citation type="submission" date="2023-10" db="EMBL/GenBank/DDBJ databases">
        <authorList>
            <person name="Picardeau M."/>
            <person name="Thibeaux R."/>
        </authorList>
    </citation>
    <scope>NUCLEOTIDE SEQUENCE</scope>
    <source>
        <strain evidence="1">ATI7-C-A5</strain>
    </source>
</reference>
<dbReference type="EMBL" id="NPEF01000042">
    <property type="protein sequence ID" value="PJZ93818.1"/>
    <property type="molecule type" value="Genomic_DNA"/>
</dbReference>
<evidence type="ECO:0000313" key="1">
    <source>
        <dbReference type="EMBL" id="MDV6236229.1"/>
    </source>
</evidence>
<evidence type="ECO:0000313" key="3">
    <source>
        <dbReference type="Proteomes" id="UP000232122"/>
    </source>
</evidence>
<reference evidence="2" key="1">
    <citation type="submission" date="2017-07" db="EMBL/GenBank/DDBJ databases">
        <title>Leptospira spp. isolated from tropical soils.</title>
        <authorList>
            <person name="Thibeaux R."/>
            <person name="Iraola G."/>
            <person name="Ferres I."/>
            <person name="Bierque E."/>
            <person name="Girault D."/>
            <person name="Soupe-Gilbert M.-E."/>
            <person name="Picardeau M."/>
            <person name="Goarant C."/>
        </authorList>
    </citation>
    <scope>NUCLEOTIDE SEQUENCE [LARGE SCALE GENOMIC DNA]</scope>
    <source>
        <strain evidence="2">ATI7-C-A5</strain>
    </source>
</reference>
<protein>
    <submittedName>
        <fullName evidence="2">Uncharacterized protein</fullName>
    </submittedName>
</protein>
<dbReference type="EMBL" id="NPEF02000012">
    <property type="protein sequence ID" value="MDV6236229.1"/>
    <property type="molecule type" value="Genomic_DNA"/>
</dbReference>
<reference evidence="1 3" key="2">
    <citation type="journal article" date="2018" name="Microb. Genom.">
        <title>Deciphering the unexplored Leptospira diversity from soils uncovers genomic evolution to virulence.</title>
        <authorList>
            <person name="Thibeaux R."/>
            <person name="Iraola G."/>
            <person name="Ferres I."/>
            <person name="Bierque E."/>
            <person name="Girault D."/>
            <person name="Soupe-Gilbert M.E."/>
            <person name="Picardeau M."/>
            <person name="Goarant C."/>
        </authorList>
    </citation>
    <scope>NUCLEOTIDE SEQUENCE [LARGE SCALE GENOMIC DNA]</scope>
    <source>
        <strain evidence="1 3">ATI7-C-A5</strain>
    </source>
</reference>
<keyword evidence="3" id="KW-1185">Reference proteome</keyword>
<dbReference type="AlphaFoldDB" id="A0A2N0BBC1"/>
<proteinExistence type="predicted"/>
<organism evidence="2">
    <name type="scientific">Leptospira ellisii</name>
    <dbReference type="NCBI Taxonomy" id="2023197"/>
    <lineage>
        <taxon>Bacteria</taxon>
        <taxon>Pseudomonadati</taxon>
        <taxon>Spirochaetota</taxon>
        <taxon>Spirochaetia</taxon>
        <taxon>Leptospirales</taxon>
        <taxon>Leptospiraceae</taxon>
        <taxon>Leptospira</taxon>
    </lineage>
</organism>
<dbReference type="OrthoDB" id="345777at2"/>
<sequence>MSAMERISLTRKNILVSKLRKEDGSDRNGFEIIESLLSRCAIFETFIADRALTGEFSEWANEQMIGEYE</sequence>
<gene>
    <name evidence="1" type="ORF">CH379_011400</name>
    <name evidence="2" type="ORF">CH379_05910</name>
</gene>